<dbReference type="EMBL" id="JASPKY010000627">
    <property type="protein sequence ID" value="KAK9687736.1"/>
    <property type="molecule type" value="Genomic_DNA"/>
</dbReference>
<evidence type="ECO:0000313" key="1">
    <source>
        <dbReference type="EMBL" id="KAK9687736.1"/>
    </source>
</evidence>
<evidence type="ECO:0000313" key="2">
    <source>
        <dbReference type="Proteomes" id="UP001458880"/>
    </source>
</evidence>
<protein>
    <submittedName>
        <fullName evidence="1">Uncharacterized protein</fullName>
    </submittedName>
</protein>
<dbReference type="AlphaFoldDB" id="A0AAW1IE76"/>
<gene>
    <name evidence="1" type="ORF">QE152_g36050</name>
</gene>
<reference evidence="1 2" key="1">
    <citation type="journal article" date="2024" name="BMC Genomics">
        <title>De novo assembly and annotation of Popillia japonica's genome with initial clues to its potential as an invasive pest.</title>
        <authorList>
            <person name="Cucini C."/>
            <person name="Boschi S."/>
            <person name="Funari R."/>
            <person name="Cardaioli E."/>
            <person name="Iannotti N."/>
            <person name="Marturano G."/>
            <person name="Paoli F."/>
            <person name="Bruttini M."/>
            <person name="Carapelli A."/>
            <person name="Frati F."/>
            <person name="Nardi F."/>
        </authorList>
    </citation>
    <scope>NUCLEOTIDE SEQUENCE [LARGE SCALE GENOMIC DNA]</scope>
    <source>
        <strain evidence="1">DMR45628</strain>
    </source>
</reference>
<accession>A0AAW1IE76</accession>
<name>A0AAW1IE76_POPJA</name>
<organism evidence="1 2">
    <name type="scientific">Popillia japonica</name>
    <name type="common">Japanese beetle</name>
    <dbReference type="NCBI Taxonomy" id="7064"/>
    <lineage>
        <taxon>Eukaryota</taxon>
        <taxon>Metazoa</taxon>
        <taxon>Ecdysozoa</taxon>
        <taxon>Arthropoda</taxon>
        <taxon>Hexapoda</taxon>
        <taxon>Insecta</taxon>
        <taxon>Pterygota</taxon>
        <taxon>Neoptera</taxon>
        <taxon>Endopterygota</taxon>
        <taxon>Coleoptera</taxon>
        <taxon>Polyphaga</taxon>
        <taxon>Scarabaeiformia</taxon>
        <taxon>Scarabaeidae</taxon>
        <taxon>Rutelinae</taxon>
        <taxon>Popillia</taxon>
    </lineage>
</organism>
<sequence length="143" mass="16533">MTSRIHKWIIEQSYVGTPLGTRDRISKPEDLEDIMHRWRGKPLHGRYPTQIISDEIDTNATVEWIRQGQLYAETEGMMFAIQDQVIPTKYYIVPVIIGATGEIPHNLHRAIQKLELKTAIYKTMQKSVVIQTCSIVRKILSNM</sequence>
<comment type="caution">
    <text evidence="1">The sequence shown here is derived from an EMBL/GenBank/DDBJ whole genome shotgun (WGS) entry which is preliminary data.</text>
</comment>
<proteinExistence type="predicted"/>
<dbReference type="Proteomes" id="UP001458880">
    <property type="component" value="Unassembled WGS sequence"/>
</dbReference>
<keyword evidence="2" id="KW-1185">Reference proteome</keyword>